<reference evidence="2" key="1">
    <citation type="submission" date="2023-01" db="EMBL/GenBank/DDBJ databases">
        <title>Genome assembly of the deep-sea coral Lophelia pertusa.</title>
        <authorList>
            <person name="Herrera S."/>
            <person name="Cordes E."/>
        </authorList>
    </citation>
    <scope>NUCLEOTIDE SEQUENCE</scope>
    <source>
        <strain evidence="2">USNM1676648</strain>
        <tissue evidence="2">Polyp</tissue>
    </source>
</reference>
<sequence length="120" mass="12822">RGSDSNAADELFFRGGIVTTQLTGNRNISYSSTLTQSPNRIPHNNGEALYSTTDAVFIRGGSRSPPRLAEDLHAGETSGDPGEGSVQGSPRGPVQVSTQKSRHLLKENVPALHEGVQHHH</sequence>
<name>A0A9W9Z6G6_9CNID</name>
<evidence type="ECO:0000313" key="3">
    <source>
        <dbReference type="Proteomes" id="UP001163046"/>
    </source>
</evidence>
<gene>
    <name evidence="2" type="ORF">OS493_038943</name>
</gene>
<dbReference type="EMBL" id="MU826485">
    <property type="protein sequence ID" value="KAJ7375775.1"/>
    <property type="molecule type" value="Genomic_DNA"/>
</dbReference>
<feature type="region of interest" description="Disordered" evidence="1">
    <location>
        <begin position="60"/>
        <end position="120"/>
    </location>
</feature>
<comment type="caution">
    <text evidence="2">The sequence shown here is derived from an EMBL/GenBank/DDBJ whole genome shotgun (WGS) entry which is preliminary data.</text>
</comment>
<evidence type="ECO:0000256" key="1">
    <source>
        <dbReference type="SAM" id="MobiDB-lite"/>
    </source>
</evidence>
<organism evidence="2 3">
    <name type="scientific">Desmophyllum pertusum</name>
    <dbReference type="NCBI Taxonomy" id="174260"/>
    <lineage>
        <taxon>Eukaryota</taxon>
        <taxon>Metazoa</taxon>
        <taxon>Cnidaria</taxon>
        <taxon>Anthozoa</taxon>
        <taxon>Hexacorallia</taxon>
        <taxon>Scleractinia</taxon>
        <taxon>Caryophylliina</taxon>
        <taxon>Caryophylliidae</taxon>
        <taxon>Desmophyllum</taxon>
    </lineage>
</organism>
<evidence type="ECO:0000313" key="2">
    <source>
        <dbReference type="EMBL" id="KAJ7375775.1"/>
    </source>
</evidence>
<dbReference type="Proteomes" id="UP001163046">
    <property type="component" value="Unassembled WGS sequence"/>
</dbReference>
<dbReference type="AlphaFoldDB" id="A0A9W9Z6G6"/>
<accession>A0A9W9Z6G6</accession>
<proteinExistence type="predicted"/>
<protein>
    <submittedName>
        <fullName evidence="2">Uncharacterized protein</fullName>
    </submittedName>
</protein>
<keyword evidence="3" id="KW-1185">Reference proteome</keyword>
<feature type="non-terminal residue" evidence="2">
    <location>
        <position position="1"/>
    </location>
</feature>